<reference evidence="4 5" key="1">
    <citation type="submission" date="2017-12" db="EMBL/GenBank/DDBJ databases">
        <title>Hemimetabolous genomes reveal molecular basis of termite eusociality.</title>
        <authorList>
            <person name="Harrison M.C."/>
            <person name="Jongepier E."/>
            <person name="Robertson H.M."/>
            <person name="Arning N."/>
            <person name="Bitard-Feildel T."/>
            <person name="Chao H."/>
            <person name="Childers C.P."/>
            <person name="Dinh H."/>
            <person name="Doddapaneni H."/>
            <person name="Dugan S."/>
            <person name="Gowin J."/>
            <person name="Greiner C."/>
            <person name="Han Y."/>
            <person name="Hu H."/>
            <person name="Hughes D.S.T."/>
            <person name="Huylmans A.-K."/>
            <person name="Kemena C."/>
            <person name="Kremer L.P.M."/>
            <person name="Lee S.L."/>
            <person name="Lopez-Ezquerra A."/>
            <person name="Mallet L."/>
            <person name="Monroy-Kuhn J.M."/>
            <person name="Moser A."/>
            <person name="Murali S.C."/>
            <person name="Muzny D.M."/>
            <person name="Otani S."/>
            <person name="Piulachs M.-D."/>
            <person name="Poelchau M."/>
            <person name="Qu J."/>
            <person name="Schaub F."/>
            <person name="Wada-Katsumata A."/>
            <person name="Worley K.C."/>
            <person name="Xie Q."/>
            <person name="Ylla G."/>
            <person name="Poulsen M."/>
            <person name="Gibbs R.A."/>
            <person name="Schal C."/>
            <person name="Richards S."/>
            <person name="Belles X."/>
            <person name="Korb J."/>
            <person name="Bornberg-Bauer E."/>
        </authorList>
    </citation>
    <scope>NUCLEOTIDE SEQUENCE [LARGE SCALE GENOMIC DNA]</scope>
    <source>
        <tissue evidence="4">Whole body</tissue>
    </source>
</reference>
<dbReference type="EMBL" id="NEVH01004423">
    <property type="protein sequence ID" value="PNF39390.1"/>
    <property type="molecule type" value="Genomic_DNA"/>
</dbReference>
<evidence type="ECO:0000313" key="5">
    <source>
        <dbReference type="Proteomes" id="UP000235965"/>
    </source>
</evidence>
<comment type="caution">
    <text evidence="4">The sequence shown here is derived from an EMBL/GenBank/DDBJ whole genome shotgun (WGS) entry which is preliminary data.</text>
</comment>
<dbReference type="OrthoDB" id="10493310at2759"/>
<gene>
    <name evidence="4" type="ORF">B7P43_G13220</name>
</gene>
<feature type="domain" description="PiggyBac transposable element-derived protein 4 C-terminal zinc-finger" evidence="2">
    <location>
        <begin position="256"/>
        <end position="298"/>
    </location>
</feature>
<evidence type="ECO:0008006" key="6">
    <source>
        <dbReference type="Google" id="ProtNLM"/>
    </source>
</evidence>
<accession>A0A2J7RF02</accession>
<sequence>MRNAYRILVGKPEGKRPLRREIGWYGMDWIHLAQDRDQWRALVNKVCGTFRTNRGAPKELKDDVKNLKKGKSVFSRKGQVLIQVWRDKRDVKLISTLHSAKTNRKGEKICRPEVIGDHNKHMRWVDRANQMLHYHSCSRKTVKWTKKLAFFLLQMAALNSFILFKKNTTNEKYKKRKYKFKDFILDRVEKMTEPNKQGREGEESRNEVDDESIASDSSVVTRPPVTLKRPPVKDPASRLEGGLKIYKMVHVPPSNKKKNGATRKCSVCAKHKIRKETSVMCASCGVALCKLSCFNVYHTKKKLLKRYEKSFFLHKILSFY</sequence>
<dbReference type="Pfam" id="PF13842">
    <property type="entry name" value="zf-Tnp_2"/>
    <property type="match status" value="1"/>
</dbReference>
<dbReference type="CDD" id="cd19757">
    <property type="entry name" value="Bbox1"/>
    <property type="match status" value="1"/>
</dbReference>
<evidence type="ECO:0000259" key="3">
    <source>
        <dbReference type="Pfam" id="PF13843"/>
    </source>
</evidence>
<dbReference type="PANTHER" id="PTHR46599:SF3">
    <property type="entry name" value="PIGGYBAC TRANSPOSABLE ELEMENT-DERIVED PROTEIN 4"/>
    <property type="match status" value="1"/>
</dbReference>
<dbReference type="PANTHER" id="PTHR46599">
    <property type="entry name" value="PIGGYBAC TRANSPOSABLE ELEMENT-DERIVED PROTEIN 4"/>
    <property type="match status" value="1"/>
</dbReference>
<evidence type="ECO:0000313" key="4">
    <source>
        <dbReference type="EMBL" id="PNF39390.1"/>
    </source>
</evidence>
<dbReference type="Proteomes" id="UP000235965">
    <property type="component" value="Unassembled WGS sequence"/>
</dbReference>
<dbReference type="InParanoid" id="A0A2J7RF02"/>
<proteinExistence type="predicted"/>
<organism evidence="4 5">
    <name type="scientific">Cryptotermes secundus</name>
    <dbReference type="NCBI Taxonomy" id="105785"/>
    <lineage>
        <taxon>Eukaryota</taxon>
        <taxon>Metazoa</taxon>
        <taxon>Ecdysozoa</taxon>
        <taxon>Arthropoda</taxon>
        <taxon>Hexapoda</taxon>
        <taxon>Insecta</taxon>
        <taxon>Pterygota</taxon>
        <taxon>Neoptera</taxon>
        <taxon>Polyneoptera</taxon>
        <taxon>Dictyoptera</taxon>
        <taxon>Blattodea</taxon>
        <taxon>Blattoidea</taxon>
        <taxon>Termitoidae</taxon>
        <taxon>Kalotermitidae</taxon>
        <taxon>Cryptotermitinae</taxon>
        <taxon>Cryptotermes</taxon>
    </lineage>
</organism>
<evidence type="ECO:0000259" key="2">
    <source>
        <dbReference type="Pfam" id="PF13842"/>
    </source>
</evidence>
<keyword evidence="5" id="KW-1185">Reference proteome</keyword>
<dbReference type="InterPro" id="IPR032718">
    <property type="entry name" value="PGBD4_Znf_C"/>
</dbReference>
<feature type="compositionally biased region" description="Basic and acidic residues" evidence="1">
    <location>
        <begin position="191"/>
        <end position="207"/>
    </location>
</feature>
<feature type="domain" description="PiggyBac transposable element-derived protein" evidence="3">
    <location>
        <begin position="46"/>
        <end position="161"/>
    </location>
</feature>
<dbReference type="Pfam" id="PF13843">
    <property type="entry name" value="DDE_Tnp_1_7"/>
    <property type="match status" value="1"/>
</dbReference>
<dbReference type="AlphaFoldDB" id="A0A2J7RF02"/>
<feature type="region of interest" description="Disordered" evidence="1">
    <location>
        <begin position="191"/>
        <end position="234"/>
    </location>
</feature>
<dbReference type="STRING" id="105785.A0A2J7RF02"/>
<name>A0A2J7RF02_9NEOP</name>
<protein>
    <recommendedName>
        <fullName evidence="6">PiggyBac transposable element-derived protein domain-containing protein</fullName>
    </recommendedName>
</protein>
<dbReference type="InterPro" id="IPR029526">
    <property type="entry name" value="PGBD"/>
</dbReference>
<evidence type="ECO:0000256" key="1">
    <source>
        <dbReference type="SAM" id="MobiDB-lite"/>
    </source>
</evidence>